<feature type="region of interest" description="Disordered" evidence="1">
    <location>
        <begin position="55"/>
        <end position="83"/>
    </location>
</feature>
<evidence type="ECO:0000313" key="4">
    <source>
        <dbReference type="Proteomes" id="UP001596138"/>
    </source>
</evidence>
<dbReference type="InterPro" id="IPR019545">
    <property type="entry name" value="DM13_domain"/>
</dbReference>
<evidence type="ECO:0000313" key="3">
    <source>
        <dbReference type="EMBL" id="MFC6237876.1"/>
    </source>
</evidence>
<dbReference type="PROSITE" id="PS51549">
    <property type="entry name" value="DM13"/>
    <property type="match status" value="1"/>
</dbReference>
<dbReference type="Proteomes" id="UP001596138">
    <property type="component" value="Unassembled WGS sequence"/>
</dbReference>
<evidence type="ECO:0000256" key="1">
    <source>
        <dbReference type="SAM" id="MobiDB-lite"/>
    </source>
</evidence>
<proteinExistence type="predicted"/>
<dbReference type="EMBL" id="JBHSTI010000008">
    <property type="protein sequence ID" value="MFC6237876.1"/>
    <property type="molecule type" value="Genomic_DNA"/>
</dbReference>
<protein>
    <submittedName>
        <fullName evidence="3">DM13 domain-containing protein</fullName>
    </submittedName>
</protein>
<evidence type="ECO:0000259" key="2">
    <source>
        <dbReference type="PROSITE" id="PS51549"/>
    </source>
</evidence>
<feature type="domain" description="DM13" evidence="2">
    <location>
        <begin position="82"/>
        <end position="197"/>
    </location>
</feature>
<comment type="caution">
    <text evidence="3">The sequence shown here is derived from an EMBL/GenBank/DDBJ whole genome shotgun (WGS) entry which is preliminary data.</text>
</comment>
<keyword evidence="4" id="KW-1185">Reference proteome</keyword>
<gene>
    <name evidence="3" type="ORF">ACFQGU_08300</name>
</gene>
<dbReference type="Pfam" id="PF10517">
    <property type="entry name" value="DM13"/>
    <property type="match status" value="1"/>
</dbReference>
<organism evidence="3 4">
    <name type="scientific">Longivirga aurantiaca</name>
    <dbReference type="NCBI Taxonomy" id="1837743"/>
    <lineage>
        <taxon>Bacteria</taxon>
        <taxon>Bacillati</taxon>
        <taxon>Actinomycetota</taxon>
        <taxon>Actinomycetes</taxon>
        <taxon>Sporichthyales</taxon>
        <taxon>Sporichthyaceae</taxon>
        <taxon>Longivirga</taxon>
    </lineage>
</organism>
<reference evidence="4" key="1">
    <citation type="journal article" date="2019" name="Int. J. Syst. Evol. Microbiol.">
        <title>The Global Catalogue of Microorganisms (GCM) 10K type strain sequencing project: providing services to taxonomists for standard genome sequencing and annotation.</title>
        <authorList>
            <consortium name="The Broad Institute Genomics Platform"/>
            <consortium name="The Broad Institute Genome Sequencing Center for Infectious Disease"/>
            <person name="Wu L."/>
            <person name="Ma J."/>
        </authorList>
    </citation>
    <scope>NUCLEOTIDE SEQUENCE [LARGE SCALE GENOMIC DNA]</scope>
    <source>
        <strain evidence="4">CGMCC 4.7317</strain>
    </source>
</reference>
<sequence length="199" mass="20867">MTAPRRGWWRRPAVVLPVAAALLAVAGVALVVFQPWKLFVDDVVDEALPTAVATAPASPAAPTPSESAPQASPSPSATVPAGPIETARGTFVTHEHATTGSVRLLTLADGTQVLRIEDLDTSNGPDLRVWLSDQPVLDGPDGWFVFDDGDYLELGRLKGNVGDQNYVVPPGTDLDSLTSVSIWCARFAVSFGAAALEPA</sequence>
<dbReference type="RefSeq" id="WP_386768207.1">
    <property type="nucleotide sequence ID" value="NZ_JBHSTI010000008.1"/>
</dbReference>
<name>A0ABW1SZI5_9ACTN</name>
<accession>A0ABW1SZI5</accession>